<dbReference type="CDD" id="cd03443">
    <property type="entry name" value="PaaI_thioesterase"/>
    <property type="match status" value="1"/>
</dbReference>
<evidence type="ECO:0000256" key="1">
    <source>
        <dbReference type="ARBA" id="ARBA00008324"/>
    </source>
</evidence>
<comment type="similarity">
    <text evidence="1">Belongs to the thioesterase PaaI family.</text>
</comment>
<dbReference type="EC" id="3.1.2.-" evidence="4"/>
<sequence length="152" mass="16429">MTPNPAYIQALQDSVRTAPYPNLIGMKLAALDLDSCRIELELGERHLQPFGIVHGGVLATLIDTATFWAGFLRLPEDAGLVNVDLKLNYLKAVTHGRLRTEGRCLRAGRQISYTEASVFDEAGDLVAHGTSTLMALPGKGLTLGVEKFLPNA</sequence>
<dbReference type="NCBIfam" id="TIGR00369">
    <property type="entry name" value="unchar_dom_1"/>
    <property type="match status" value="1"/>
</dbReference>
<evidence type="ECO:0000313" key="4">
    <source>
        <dbReference type="EMBL" id="MFC3551677.1"/>
    </source>
</evidence>
<gene>
    <name evidence="4" type="ORF">ACFOLC_11725</name>
</gene>
<dbReference type="Proteomes" id="UP001595740">
    <property type="component" value="Unassembled WGS sequence"/>
</dbReference>
<evidence type="ECO:0000259" key="3">
    <source>
        <dbReference type="Pfam" id="PF03061"/>
    </source>
</evidence>
<keyword evidence="5" id="KW-1185">Reference proteome</keyword>
<dbReference type="Gene3D" id="3.10.129.10">
    <property type="entry name" value="Hotdog Thioesterase"/>
    <property type="match status" value="1"/>
</dbReference>
<evidence type="ECO:0000313" key="5">
    <source>
        <dbReference type="Proteomes" id="UP001595740"/>
    </source>
</evidence>
<reference evidence="5" key="1">
    <citation type="journal article" date="2019" name="Int. J. Syst. Evol. Microbiol.">
        <title>The Global Catalogue of Microorganisms (GCM) 10K type strain sequencing project: providing services to taxonomists for standard genome sequencing and annotation.</title>
        <authorList>
            <consortium name="The Broad Institute Genomics Platform"/>
            <consortium name="The Broad Institute Genome Sequencing Center for Infectious Disease"/>
            <person name="Wu L."/>
            <person name="Ma J."/>
        </authorList>
    </citation>
    <scope>NUCLEOTIDE SEQUENCE [LARGE SCALE GENOMIC DNA]</scope>
    <source>
        <strain evidence="5">KCTC 42875</strain>
    </source>
</reference>
<dbReference type="RefSeq" id="WP_386759449.1">
    <property type="nucleotide sequence ID" value="NZ_JBHRXK010000005.1"/>
</dbReference>
<organism evidence="4 5">
    <name type="scientific">Lysobacter cavernae</name>
    <dbReference type="NCBI Taxonomy" id="1685901"/>
    <lineage>
        <taxon>Bacteria</taxon>
        <taxon>Pseudomonadati</taxon>
        <taxon>Pseudomonadota</taxon>
        <taxon>Gammaproteobacteria</taxon>
        <taxon>Lysobacterales</taxon>
        <taxon>Lysobacteraceae</taxon>
        <taxon>Lysobacter</taxon>
    </lineage>
</organism>
<comment type="caution">
    <text evidence="4">The sequence shown here is derived from an EMBL/GenBank/DDBJ whole genome shotgun (WGS) entry which is preliminary data.</text>
</comment>
<dbReference type="PANTHER" id="PTHR21660">
    <property type="entry name" value="THIOESTERASE SUPERFAMILY MEMBER-RELATED"/>
    <property type="match status" value="1"/>
</dbReference>
<dbReference type="InterPro" id="IPR029069">
    <property type="entry name" value="HotDog_dom_sf"/>
</dbReference>
<proteinExistence type="inferred from homology"/>
<evidence type="ECO:0000256" key="2">
    <source>
        <dbReference type="ARBA" id="ARBA00022801"/>
    </source>
</evidence>
<keyword evidence="2 4" id="KW-0378">Hydrolase</keyword>
<feature type="domain" description="Thioesterase" evidence="3">
    <location>
        <begin position="50"/>
        <end position="126"/>
    </location>
</feature>
<dbReference type="InterPro" id="IPR003736">
    <property type="entry name" value="PAAI_dom"/>
</dbReference>
<name>A0ABV7RSN8_9GAMM</name>
<dbReference type="GO" id="GO:0016787">
    <property type="term" value="F:hydrolase activity"/>
    <property type="evidence" value="ECO:0007669"/>
    <property type="project" value="UniProtKB-KW"/>
</dbReference>
<dbReference type="PANTHER" id="PTHR21660:SF1">
    <property type="entry name" value="ACYL-COENZYME A THIOESTERASE 13"/>
    <property type="match status" value="1"/>
</dbReference>
<dbReference type="Pfam" id="PF03061">
    <property type="entry name" value="4HBT"/>
    <property type="match status" value="1"/>
</dbReference>
<accession>A0ABV7RSN8</accession>
<dbReference type="SUPFAM" id="SSF54637">
    <property type="entry name" value="Thioesterase/thiol ester dehydrase-isomerase"/>
    <property type="match status" value="1"/>
</dbReference>
<dbReference type="InterPro" id="IPR006683">
    <property type="entry name" value="Thioestr_dom"/>
</dbReference>
<dbReference type="InterPro" id="IPR039298">
    <property type="entry name" value="ACOT13"/>
</dbReference>
<protein>
    <submittedName>
        <fullName evidence="4">PaaI family thioesterase</fullName>
        <ecNumber evidence="4">3.1.2.-</ecNumber>
    </submittedName>
</protein>
<dbReference type="EMBL" id="JBHRXK010000005">
    <property type="protein sequence ID" value="MFC3551677.1"/>
    <property type="molecule type" value="Genomic_DNA"/>
</dbReference>